<name>A0ABS5XWS2_9MICO</name>
<dbReference type="InterPro" id="IPR025447">
    <property type="entry name" value="DUF4192"/>
</dbReference>
<comment type="caution">
    <text evidence="2">The sequence shown here is derived from an EMBL/GenBank/DDBJ whole genome shotgun (WGS) entry which is preliminary data.</text>
</comment>
<evidence type="ECO:0000256" key="1">
    <source>
        <dbReference type="SAM" id="MobiDB-lite"/>
    </source>
</evidence>
<evidence type="ECO:0000313" key="3">
    <source>
        <dbReference type="Proteomes" id="UP000740605"/>
    </source>
</evidence>
<dbReference type="EMBL" id="JAFLHG010000008">
    <property type="protein sequence ID" value="MBT8798382.1"/>
    <property type="molecule type" value="Genomic_DNA"/>
</dbReference>
<keyword evidence="3" id="KW-1185">Reference proteome</keyword>
<reference evidence="2 3" key="1">
    <citation type="submission" date="2021-03" db="EMBL/GenBank/DDBJ databases">
        <title>Microbacterium pauli sp. nov., isolated from microfiltered milk.</title>
        <authorList>
            <person name="Bellassi P."/>
            <person name="Fontana A."/>
            <person name="Callegari M.L."/>
            <person name="Lorenzo M."/>
            <person name="Cappa F."/>
        </authorList>
    </citation>
    <scope>NUCLEOTIDE SEQUENCE [LARGE SCALE GENOMIC DNA]</scope>
    <source>
        <strain evidence="2 3">DSM 18909</strain>
    </source>
</reference>
<dbReference type="Proteomes" id="UP000740605">
    <property type="component" value="Unassembled WGS sequence"/>
</dbReference>
<gene>
    <name evidence="2" type="ORF">J0P97_09895</name>
</gene>
<evidence type="ECO:0000313" key="2">
    <source>
        <dbReference type="EMBL" id="MBT8798382.1"/>
    </source>
</evidence>
<sequence length="411" mass="42727">MSITVRAADAAQFLSLVPRLLGFTPTRSLVLVPMSGGRSLGAMRMDLPPEAGAVSAHPAPSEAPEGAAGRIDAVASSAVGMLCRIPDAEALVAVVYTDASIADAADLPGATVIAALAVKADACGLRLIDALTVAADGWASHDDPDLPPGGRPLTELRLRAPVVSGSRGAQKRSRSGLGTGDPVAEDLGPAPDGDQSSGAALPAVPRAARKAVGVALRSLGSSLEVICGIPAVGGRVGRIDPAALEAACALDDLPALYEQALTWHPSDEPMHAAMLGWCLQRPSLRDIALVQWATDEGGGDVAMEAQRRWEDGEEYPADLASVMWGEGPRPDPERIERALALVREVAALLPTAQRPGPLALCAWLSWALGRSSHADRYASMALFLDPHHGLADIVRSFAAAGHLPDWAFRMR</sequence>
<proteinExistence type="predicted"/>
<dbReference type="RefSeq" id="WP_215487616.1">
    <property type="nucleotide sequence ID" value="NZ_BAAAPJ010000006.1"/>
</dbReference>
<feature type="region of interest" description="Disordered" evidence="1">
    <location>
        <begin position="162"/>
        <end position="200"/>
    </location>
</feature>
<accession>A0ABS5XWS2</accession>
<organism evidence="2 3">
    <name type="scientific">Microbacterium flavum</name>
    <dbReference type="NCBI Taxonomy" id="415216"/>
    <lineage>
        <taxon>Bacteria</taxon>
        <taxon>Bacillati</taxon>
        <taxon>Actinomycetota</taxon>
        <taxon>Actinomycetes</taxon>
        <taxon>Micrococcales</taxon>
        <taxon>Microbacteriaceae</taxon>
        <taxon>Microbacterium</taxon>
    </lineage>
</organism>
<dbReference type="Pfam" id="PF13830">
    <property type="entry name" value="DUF4192"/>
    <property type="match status" value="1"/>
</dbReference>
<protein>
    <submittedName>
        <fullName evidence="2">DUF4192 family protein</fullName>
    </submittedName>
</protein>